<evidence type="ECO:0000313" key="2">
    <source>
        <dbReference type="EMBL" id="MBC8610609.1"/>
    </source>
</evidence>
<sequence>MIYRILQEPEINRHLFSGFIRRQKVDLCWRRSKDQWIIKSDPFTDDWDETDYSSLIASLKETVLLGGAVFGAFENERLTGFASVPPQRLGSCAQYLSLENLFVSEPFRGNGVGTRLFLLCADWAREHGGKRLYISAHSAVETQAFYRGLGCIEAQEYSRKHVEKEPFDCQLEYPL</sequence>
<dbReference type="AlphaFoldDB" id="A0A8J6P0V3"/>
<dbReference type="Proteomes" id="UP000632659">
    <property type="component" value="Unassembled WGS sequence"/>
</dbReference>
<gene>
    <name evidence="2" type="ORF">H8702_05660</name>
</gene>
<accession>A0A8J6P0V3</accession>
<organism evidence="2 3">
    <name type="scientific">Massiliimalia timonensis</name>
    <dbReference type="NCBI Taxonomy" id="1987501"/>
    <lineage>
        <taxon>Bacteria</taxon>
        <taxon>Bacillati</taxon>
        <taxon>Bacillota</taxon>
        <taxon>Clostridia</taxon>
        <taxon>Eubacteriales</taxon>
        <taxon>Oscillospiraceae</taxon>
        <taxon>Massiliimalia</taxon>
    </lineage>
</organism>
<comment type="caution">
    <text evidence="2">The sequence shown here is derived from an EMBL/GenBank/DDBJ whole genome shotgun (WGS) entry which is preliminary data.</text>
</comment>
<proteinExistence type="predicted"/>
<keyword evidence="3" id="KW-1185">Reference proteome</keyword>
<protein>
    <submittedName>
        <fullName evidence="2">GNAT family N-acetyltransferase</fullName>
    </submittedName>
</protein>
<dbReference type="RefSeq" id="WP_187536370.1">
    <property type="nucleotide sequence ID" value="NZ_JACRTL010000002.1"/>
</dbReference>
<dbReference type="GO" id="GO:0016747">
    <property type="term" value="F:acyltransferase activity, transferring groups other than amino-acyl groups"/>
    <property type="evidence" value="ECO:0007669"/>
    <property type="project" value="InterPro"/>
</dbReference>
<dbReference type="CDD" id="cd04301">
    <property type="entry name" value="NAT_SF"/>
    <property type="match status" value="1"/>
</dbReference>
<name>A0A8J6P0V3_9FIRM</name>
<evidence type="ECO:0000259" key="1">
    <source>
        <dbReference type="PROSITE" id="PS51186"/>
    </source>
</evidence>
<dbReference type="PROSITE" id="PS51186">
    <property type="entry name" value="GNAT"/>
    <property type="match status" value="1"/>
</dbReference>
<feature type="domain" description="N-acetyltransferase" evidence="1">
    <location>
        <begin position="1"/>
        <end position="175"/>
    </location>
</feature>
<dbReference type="Pfam" id="PF00583">
    <property type="entry name" value="Acetyltransf_1"/>
    <property type="match status" value="1"/>
</dbReference>
<dbReference type="EMBL" id="JACRTL010000002">
    <property type="protein sequence ID" value="MBC8610609.1"/>
    <property type="molecule type" value="Genomic_DNA"/>
</dbReference>
<dbReference type="Gene3D" id="3.40.630.30">
    <property type="match status" value="1"/>
</dbReference>
<dbReference type="InterPro" id="IPR016181">
    <property type="entry name" value="Acyl_CoA_acyltransferase"/>
</dbReference>
<evidence type="ECO:0000313" key="3">
    <source>
        <dbReference type="Proteomes" id="UP000632659"/>
    </source>
</evidence>
<dbReference type="SUPFAM" id="SSF55729">
    <property type="entry name" value="Acyl-CoA N-acyltransferases (Nat)"/>
    <property type="match status" value="1"/>
</dbReference>
<dbReference type="InterPro" id="IPR000182">
    <property type="entry name" value="GNAT_dom"/>
</dbReference>
<reference evidence="2" key="1">
    <citation type="submission" date="2020-08" db="EMBL/GenBank/DDBJ databases">
        <title>Genome public.</title>
        <authorList>
            <person name="Liu C."/>
            <person name="Sun Q."/>
        </authorList>
    </citation>
    <scope>NUCLEOTIDE SEQUENCE</scope>
    <source>
        <strain evidence="2">NSJ-15</strain>
    </source>
</reference>